<comment type="caution">
    <text evidence="1">The sequence shown here is derived from an EMBL/GenBank/DDBJ whole genome shotgun (WGS) entry which is preliminary data.</text>
</comment>
<name>A0A7X4GVQ0_9BURK</name>
<dbReference type="Proteomes" id="UP000450012">
    <property type="component" value="Unassembled WGS sequence"/>
</dbReference>
<proteinExistence type="predicted"/>
<organism evidence="1 2">
    <name type="scientific">Duganella rivi</name>
    <dbReference type="NCBI Taxonomy" id="2666083"/>
    <lineage>
        <taxon>Bacteria</taxon>
        <taxon>Pseudomonadati</taxon>
        <taxon>Pseudomonadota</taxon>
        <taxon>Betaproteobacteria</taxon>
        <taxon>Burkholderiales</taxon>
        <taxon>Oxalobacteraceae</taxon>
        <taxon>Telluria group</taxon>
        <taxon>Duganella</taxon>
    </lineage>
</organism>
<dbReference type="RefSeq" id="WP_161017031.1">
    <property type="nucleotide sequence ID" value="NZ_WWCK01000011.1"/>
</dbReference>
<protein>
    <submittedName>
        <fullName evidence="1">Phage tail protein</fullName>
    </submittedName>
</protein>
<dbReference type="InterPro" id="IPR009678">
    <property type="entry name" value="Phage_tail_completion_R"/>
</dbReference>
<reference evidence="1 2" key="1">
    <citation type="submission" date="2019-12" db="EMBL/GenBank/DDBJ databases">
        <title>Novel species isolated from a subtropical stream in China.</title>
        <authorList>
            <person name="Lu H."/>
        </authorList>
    </citation>
    <scope>NUCLEOTIDE SEQUENCE [LARGE SCALE GENOMIC DNA]</scope>
    <source>
        <strain evidence="1 2">FT55W</strain>
    </source>
</reference>
<dbReference type="AlphaFoldDB" id="A0A7X4GVQ0"/>
<evidence type="ECO:0000313" key="1">
    <source>
        <dbReference type="EMBL" id="MYM70530.1"/>
    </source>
</evidence>
<dbReference type="Pfam" id="PF06891">
    <property type="entry name" value="P2_Phage_GpR"/>
    <property type="match status" value="1"/>
</dbReference>
<keyword evidence="2" id="KW-1185">Reference proteome</keyword>
<sequence>MNKPGSLRAAIAAAAPELKTSPDKFNVFIDGGTIVSISTSMPSFEYRCTINLILLDFAGDADQVFIALLAWVRTNQPDLMDNDTLRQSAIKFEVDHLNNETCDISITLPLTESVRVTRDAAGAYQVQHLQEPVPDWRTTGSLVAL</sequence>
<evidence type="ECO:0000313" key="2">
    <source>
        <dbReference type="Proteomes" id="UP000450012"/>
    </source>
</evidence>
<accession>A0A7X4GVQ0</accession>
<gene>
    <name evidence="1" type="ORF">GTP45_27510</name>
</gene>
<dbReference type="EMBL" id="WWCK01000011">
    <property type="protein sequence ID" value="MYM70530.1"/>
    <property type="molecule type" value="Genomic_DNA"/>
</dbReference>